<dbReference type="RefSeq" id="WP_344042253.1">
    <property type="nucleotide sequence ID" value="NZ_BAAAPB010000001.1"/>
</dbReference>
<dbReference type="EMBL" id="BAAAPB010000001">
    <property type="protein sequence ID" value="GAA1949557.1"/>
    <property type="molecule type" value="Genomic_DNA"/>
</dbReference>
<evidence type="ECO:0000313" key="3">
    <source>
        <dbReference type="Proteomes" id="UP001500571"/>
    </source>
</evidence>
<reference evidence="2 3" key="1">
    <citation type="journal article" date="2019" name="Int. J. Syst. Evol. Microbiol.">
        <title>The Global Catalogue of Microorganisms (GCM) 10K type strain sequencing project: providing services to taxonomists for standard genome sequencing and annotation.</title>
        <authorList>
            <consortium name="The Broad Institute Genomics Platform"/>
            <consortium name="The Broad Institute Genome Sequencing Center for Infectious Disease"/>
            <person name="Wu L."/>
            <person name="Ma J."/>
        </authorList>
    </citation>
    <scope>NUCLEOTIDE SEQUENCE [LARGE SCALE GENOMIC DNA]</scope>
    <source>
        <strain evidence="2 3">JCM 15309</strain>
    </source>
</reference>
<accession>A0ABN2QEB7</accession>
<dbReference type="Proteomes" id="UP001500571">
    <property type="component" value="Unassembled WGS sequence"/>
</dbReference>
<evidence type="ECO:0000313" key="2">
    <source>
        <dbReference type="EMBL" id="GAA1949557.1"/>
    </source>
</evidence>
<protein>
    <recommendedName>
        <fullName evidence="4">Peptidase</fullName>
    </recommendedName>
</protein>
<evidence type="ECO:0000256" key="1">
    <source>
        <dbReference type="SAM" id="Phobius"/>
    </source>
</evidence>
<name>A0ABN2QEB7_9ACTN</name>
<keyword evidence="1" id="KW-1133">Transmembrane helix</keyword>
<keyword evidence="1" id="KW-0472">Membrane</keyword>
<proteinExistence type="predicted"/>
<comment type="caution">
    <text evidence="2">The sequence shown here is derived from an EMBL/GenBank/DDBJ whole genome shotgun (WGS) entry which is preliminary data.</text>
</comment>
<keyword evidence="1" id="KW-0812">Transmembrane</keyword>
<sequence>MYEEELAAAGLGGVTLGAAVLDLWWVVAIGAMLLVAGLALAGIARRAGVDAA</sequence>
<feature type="transmembrane region" description="Helical" evidence="1">
    <location>
        <begin position="23"/>
        <end position="44"/>
    </location>
</feature>
<gene>
    <name evidence="2" type="ORF">GCM10009798_05950</name>
</gene>
<organism evidence="2 3">
    <name type="scientific">Nocardioides panacihumi</name>
    <dbReference type="NCBI Taxonomy" id="400774"/>
    <lineage>
        <taxon>Bacteria</taxon>
        <taxon>Bacillati</taxon>
        <taxon>Actinomycetota</taxon>
        <taxon>Actinomycetes</taxon>
        <taxon>Propionibacteriales</taxon>
        <taxon>Nocardioidaceae</taxon>
        <taxon>Nocardioides</taxon>
    </lineage>
</organism>
<evidence type="ECO:0008006" key="4">
    <source>
        <dbReference type="Google" id="ProtNLM"/>
    </source>
</evidence>
<keyword evidence="3" id="KW-1185">Reference proteome</keyword>